<dbReference type="SMART" id="SM00862">
    <property type="entry name" value="Trans_reg_C"/>
    <property type="match status" value="1"/>
</dbReference>
<name>A0A3B0VGV5_9ZZZZ</name>
<dbReference type="EMBL" id="UOEW01000196">
    <property type="protein sequence ID" value="VAW38212.1"/>
    <property type="molecule type" value="Genomic_DNA"/>
</dbReference>
<dbReference type="Gene3D" id="1.25.40.10">
    <property type="entry name" value="Tetratricopeptide repeat domain"/>
    <property type="match status" value="2"/>
</dbReference>
<dbReference type="Gene3D" id="1.10.10.10">
    <property type="entry name" value="Winged helix-like DNA-binding domain superfamily/Winged helix DNA-binding domain"/>
    <property type="match status" value="1"/>
</dbReference>
<dbReference type="GO" id="GO:0004016">
    <property type="term" value="F:adenylate cyclase activity"/>
    <property type="evidence" value="ECO:0007669"/>
    <property type="project" value="UniProtKB-EC"/>
</dbReference>
<gene>
    <name evidence="3" type="ORF">MNBD_GAMMA01-1205</name>
</gene>
<dbReference type="CDD" id="cd00383">
    <property type="entry name" value="trans_reg_C"/>
    <property type="match status" value="1"/>
</dbReference>
<keyword evidence="1" id="KW-0238">DNA-binding</keyword>
<evidence type="ECO:0000313" key="3">
    <source>
        <dbReference type="EMBL" id="VAW38212.1"/>
    </source>
</evidence>
<dbReference type="InterPro" id="IPR036388">
    <property type="entry name" value="WH-like_DNA-bd_sf"/>
</dbReference>
<proteinExistence type="predicted"/>
<feature type="domain" description="OmpR/PhoB-type" evidence="2">
    <location>
        <begin position="1"/>
        <end position="98"/>
    </location>
</feature>
<dbReference type="GO" id="GO:0003677">
    <property type="term" value="F:DNA binding"/>
    <property type="evidence" value="ECO:0007669"/>
    <property type="project" value="UniProtKB-KW"/>
</dbReference>
<protein>
    <submittedName>
        <fullName evidence="3">Adenylate cyclase</fullName>
        <ecNumber evidence="3">4.6.1.1</ecNumber>
    </submittedName>
</protein>
<evidence type="ECO:0000256" key="1">
    <source>
        <dbReference type="ARBA" id="ARBA00023125"/>
    </source>
</evidence>
<reference evidence="3" key="1">
    <citation type="submission" date="2018-06" db="EMBL/GenBank/DDBJ databases">
        <authorList>
            <person name="Zhirakovskaya E."/>
        </authorList>
    </citation>
    <scope>NUCLEOTIDE SEQUENCE</scope>
</reference>
<sequence length="610" mass="70635">MTYSFNNYLLDTENFKLSLNGKLIEVEPRVFDLIVYLIKQKGKVVTRDELFEMVWHGREVLDATLSNHIKSARNVLGDDGQSQKVIKTIHGRGYQFIAECQIVTHELNTDEKPAAKLPGKYLPYLFLSIVAVLIFIFSNSSHQKNKIARDEHKKSIAVLAFLDMSPQKDHEYFSDGISEEILNKLTHVTDLRVISRTSSFYFKDKELTISEIGKQLNVSHVLEGSVRKQNNKVRITVQLIDTKTSNHLWSETYDKTMNDIFQIQDDIAMAVSKKLKLSLLPKTSKPVKVNKDAYSEYLKAKFFSQTNTRENNVKSELAIKKSIAFDPNFAPAWQFLANNVFVLHYDSGLRSVKTRTKIALFAIKKAIELDQNFAPAYAILARVQSQNLQFEKSDQNMQKALSLDKNNSYILDIAALNAMYSGDIDRALNFRAKIKDINPKYFRNIYNIGLLDFTALKLDSAIESFKLFIQHKPENAMTHHMLSSVYMMQGNNKLALEYANKEKDGFWKDYIMCMALFAAGKIKQADELLENFLIERHYSRVNIARIYASRGEIEKSFEWLLKASDRMDSNLIAWLPYPEFRKMHNDKRWHQIVRKMKFPTSHWLMQKLPQ</sequence>
<dbReference type="Gene3D" id="3.40.50.10070">
    <property type="entry name" value="TolB, N-terminal domain"/>
    <property type="match status" value="1"/>
</dbReference>
<dbReference type="GO" id="GO:0006355">
    <property type="term" value="P:regulation of DNA-templated transcription"/>
    <property type="evidence" value="ECO:0007669"/>
    <property type="project" value="InterPro"/>
</dbReference>
<dbReference type="EC" id="4.6.1.1" evidence="3"/>
<evidence type="ECO:0000259" key="2">
    <source>
        <dbReference type="PROSITE" id="PS51755"/>
    </source>
</evidence>
<dbReference type="PROSITE" id="PS51755">
    <property type="entry name" value="OMPR_PHOB"/>
    <property type="match status" value="1"/>
</dbReference>
<dbReference type="SUPFAM" id="SSF48452">
    <property type="entry name" value="TPR-like"/>
    <property type="match status" value="2"/>
</dbReference>
<dbReference type="GO" id="GO:0000160">
    <property type="term" value="P:phosphorelay signal transduction system"/>
    <property type="evidence" value="ECO:0007669"/>
    <property type="project" value="InterPro"/>
</dbReference>
<accession>A0A3B0VGV5</accession>
<keyword evidence="3" id="KW-0456">Lyase</keyword>
<dbReference type="AlphaFoldDB" id="A0A3B0VGV5"/>
<dbReference type="InterPro" id="IPR001867">
    <property type="entry name" value="OmpR/PhoB-type_DNA-bd"/>
</dbReference>
<dbReference type="Pfam" id="PF00486">
    <property type="entry name" value="Trans_reg_C"/>
    <property type="match status" value="1"/>
</dbReference>
<dbReference type="SUPFAM" id="SSF46894">
    <property type="entry name" value="C-terminal effector domain of the bipartite response regulators"/>
    <property type="match status" value="1"/>
</dbReference>
<dbReference type="InterPro" id="IPR011990">
    <property type="entry name" value="TPR-like_helical_dom_sf"/>
</dbReference>
<dbReference type="InterPro" id="IPR016032">
    <property type="entry name" value="Sig_transdc_resp-reg_C-effctor"/>
</dbReference>
<organism evidence="3">
    <name type="scientific">hydrothermal vent metagenome</name>
    <dbReference type="NCBI Taxonomy" id="652676"/>
    <lineage>
        <taxon>unclassified sequences</taxon>
        <taxon>metagenomes</taxon>
        <taxon>ecological metagenomes</taxon>
    </lineage>
</organism>